<keyword evidence="1" id="KW-1133">Transmembrane helix</keyword>
<dbReference type="Proteomes" id="UP001050691">
    <property type="component" value="Unassembled WGS sequence"/>
</dbReference>
<feature type="transmembrane region" description="Helical" evidence="1">
    <location>
        <begin position="51"/>
        <end position="71"/>
    </location>
</feature>
<reference evidence="2" key="1">
    <citation type="submission" date="2021-10" db="EMBL/GenBank/DDBJ databases">
        <title>De novo Genome Assembly of Clathrus columnatus (Basidiomycota, Fungi) Using Illumina and Nanopore Sequence Data.</title>
        <authorList>
            <person name="Ogiso-Tanaka E."/>
            <person name="Itagaki H."/>
            <person name="Hosoya T."/>
            <person name="Hosaka K."/>
        </authorList>
    </citation>
    <scope>NUCLEOTIDE SEQUENCE</scope>
    <source>
        <strain evidence="2">MO-923</strain>
    </source>
</reference>
<feature type="non-terminal residue" evidence="2">
    <location>
        <position position="1"/>
    </location>
</feature>
<evidence type="ECO:0000256" key="1">
    <source>
        <dbReference type="SAM" id="Phobius"/>
    </source>
</evidence>
<organism evidence="2 3">
    <name type="scientific">Clathrus columnatus</name>
    <dbReference type="NCBI Taxonomy" id="1419009"/>
    <lineage>
        <taxon>Eukaryota</taxon>
        <taxon>Fungi</taxon>
        <taxon>Dikarya</taxon>
        <taxon>Basidiomycota</taxon>
        <taxon>Agaricomycotina</taxon>
        <taxon>Agaricomycetes</taxon>
        <taxon>Phallomycetidae</taxon>
        <taxon>Phallales</taxon>
        <taxon>Clathraceae</taxon>
        <taxon>Clathrus</taxon>
    </lineage>
</organism>
<dbReference type="AlphaFoldDB" id="A0AAV5AR00"/>
<sequence length="82" mass="8268">TFDATSNPTFAPKAVTKDVVAIKAARCNAGIPAEDFTAAAVAVPTAGPIPALGAICSIPVLIISLTVLIVLSTTSLGKEKLY</sequence>
<protein>
    <submittedName>
        <fullName evidence="2">Uncharacterized protein</fullName>
    </submittedName>
</protein>
<evidence type="ECO:0000313" key="3">
    <source>
        <dbReference type="Proteomes" id="UP001050691"/>
    </source>
</evidence>
<keyword evidence="1" id="KW-0812">Transmembrane</keyword>
<keyword evidence="3" id="KW-1185">Reference proteome</keyword>
<evidence type="ECO:0000313" key="2">
    <source>
        <dbReference type="EMBL" id="GJJ16197.1"/>
    </source>
</evidence>
<name>A0AAV5AR00_9AGAM</name>
<accession>A0AAV5AR00</accession>
<comment type="caution">
    <text evidence="2">The sequence shown here is derived from an EMBL/GenBank/DDBJ whole genome shotgun (WGS) entry which is preliminary data.</text>
</comment>
<gene>
    <name evidence="2" type="ORF">Clacol_010489</name>
</gene>
<dbReference type="EMBL" id="BPWL01000014">
    <property type="protein sequence ID" value="GJJ16197.1"/>
    <property type="molecule type" value="Genomic_DNA"/>
</dbReference>
<keyword evidence="1" id="KW-0472">Membrane</keyword>
<proteinExistence type="predicted"/>